<protein>
    <submittedName>
        <fullName evidence="1">Uncharacterized protein</fullName>
    </submittedName>
</protein>
<evidence type="ECO:0000313" key="2">
    <source>
        <dbReference type="Proteomes" id="UP000013909"/>
    </source>
</evidence>
<organism evidence="1 2">
    <name type="scientific">Lunatimonas lonarensis</name>
    <dbReference type="NCBI Taxonomy" id="1232681"/>
    <lineage>
        <taxon>Bacteria</taxon>
        <taxon>Pseudomonadati</taxon>
        <taxon>Bacteroidota</taxon>
        <taxon>Cytophagia</taxon>
        <taxon>Cytophagales</taxon>
        <taxon>Cyclobacteriaceae</taxon>
    </lineage>
</organism>
<accession>R7ZLI1</accession>
<dbReference type="Proteomes" id="UP000013909">
    <property type="component" value="Unassembled WGS sequence"/>
</dbReference>
<proteinExistence type="predicted"/>
<reference evidence="1 2" key="1">
    <citation type="submission" date="2013-02" db="EMBL/GenBank/DDBJ databases">
        <title>A novel strain isolated from Lonar lake, Maharashtra, India.</title>
        <authorList>
            <person name="Singh A."/>
        </authorList>
    </citation>
    <scope>NUCLEOTIDE SEQUENCE [LARGE SCALE GENOMIC DNA]</scope>
    <source>
        <strain evidence="1 2">AK24</strain>
    </source>
</reference>
<gene>
    <name evidence="1" type="ORF">ADIS_4650</name>
</gene>
<dbReference type="AlphaFoldDB" id="R7ZLI1"/>
<dbReference type="RefSeq" id="WP_010856761.1">
    <property type="nucleotide sequence ID" value="NZ_AQHR01000114.1"/>
</dbReference>
<dbReference type="EMBL" id="AQHR01000114">
    <property type="protein sequence ID" value="EON74956.1"/>
    <property type="molecule type" value="Genomic_DNA"/>
</dbReference>
<sequence length="72" mass="8222">MKFWNGILSKKSPQAPNRNSATFVETAYVAGWQITRFMGGLGRCDANEPIIGRYKRLRPEQFMTLEQIVSNT</sequence>
<comment type="caution">
    <text evidence="1">The sequence shown here is derived from an EMBL/GenBank/DDBJ whole genome shotgun (WGS) entry which is preliminary data.</text>
</comment>
<dbReference type="STRING" id="1232681.ADIS_4650"/>
<name>R7ZLI1_9BACT</name>
<evidence type="ECO:0000313" key="1">
    <source>
        <dbReference type="EMBL" id="EON74956.1"/>
    </source>
</evidence>
<keyword evidence="2" id="KW-1185">Reference proteome</keyword>